<evidence type="ECO:0000313" key="1">
    <source>
        <dbReference type="EMBL" id="CAI4033185.1"/>
    </source>
</evidence>
<dbReference type="Proteomes" id="UP001179121">
    <property type="component" value="Chromosome"/>
</dbReference>
<dbReference type="InterPro" id="IPR045584">
    <property type="entry name" value="Pilin-like"/>
</dbReference>
<sequence>MVKKLSGALFLLGVALTGAYALPSLEEKRPPHVRAEELGYLPKGQYLRLASLGYRQIVADIIWLQAVQHLGARTDTKQGYRWTYHAVDVLTDLDPTFVPAYQAAGTILGVWAGRTQESIAILKKGMQHNPEVWQLPFLIGYDYFYELCDPSSAARYLQIAAMLPGAPEYLPRLAARMAVEAGDPEAALEFLEGLVRQTNDERLRTVLTERMKHVMQERNLRFLDAAVSRYSASYHKGPGTLEDMIAKKIIDAIPADPFGGQYVLNAEGQVQSTAHRERLRLHQQGSCQR</sequence>
<proteinExistence type="predicted"/>
<reference evidence="1" key="1">
    <citation type="submission" date="2022-10" db="EMBL/GenBank/DDBJ databases">
        <authorList>
            <person name="Koch H."/>
        </authorList>
    </citation>
    <scope>NUCLEOTIDE SEQUENCE</scope>
    <source>
        <strain evidence="1">DNF</strain>
    </source>
</reference>
<protein>
    <recommendedName>
        <fullName evidence="3">Tetratricopeptide repeat protein</fullName>
    </recommendedName>
</protein>
<evidence type="ECO:0000313" key="2">
    <source>
        <dbReference type="Proteomes" id="UP001179121"/>
    </source>
</evidence>
<name>A0AA86N259_9BACT</name>
<dbReference type="Gene3D" id="1.25.40.10">
    <property type="entry name" value="Tetratricopeptide repeat domain"/>
    <property type="match status" value="1"/>
</dbReference>
<organism evidence="1 2">
    <name type="scientific">Nitrospira tepida</name>
    <dbReference type="NCBI Taxonomy" id="2973512"/>
    <lineage>
        <taxon>Bacteria</taxon>
        <taxon>Pseudomonadati</taxon>
        <taxon>Nitrospirota</taxon>
        <taxon>Nitrospiria</taxon>
        <taxon>Nitrospirales</taxon>
        <taxon>Nitrospiraceae</taxon>
        <taxon>Nitrospira</taxon>
    </lineage>
</organism>
<dbReference type="KEGG" id="nti:DNFV4_03618"/>
<evidence type="ECO:0008006" key="3">
    <source>
        <dbReference type="Google" id="ProtNLM"/>
    </source>
</evidence>
<dbReference type="EMBL" id="OX365700">
    <property type="protein sequence ID" value="CAI4033185.1"/>
    <property type="molecule type" value="Genomic_DNA"/>
</dbReference>
<accession>A0AA86N259</accession>
<dbReference type="SUPFAM" id="SSF54523">
    <property type="entry name" value="Pili subunits"/>
    <property type="match status" value="1"/>
</dbReference>
<keyword evidence="2" id="KW-1185">Reference proteome</keyword>
<dbReference type="AlphaFoldDB" id="A0AA86N259"/>
<gene>
    <name evidence="1" type="ORF">DNFV4_03618</name>
</gene>
<dbReference type="RefSeq" id="WP_289270182.1">
    <property type="nucleotide sequence ID" value="NZ_OX365700.1"/>
</dbReference>
<dbReference type="InterPro" id="IPR011990">
    <property type="entry name" value="TPR-like_helical_dom_sf"/>
</dbReference>